<reference evidence="1" key="1">
    <citation type="submission" date="2018-09" db="EMBL/GenBank/DDBJ databases">
        <title>A genomic encyclopedia of anaerobic methanotrophic archaea.</title>
        <authorList>
            <person name="Skennerton C.T."/>
            <person name="Chadwick G.L."/>
            <person name="Laso-Perez R."/>
            <person name="Leu A.O."/>
            <person name="Speth D.R."/>
            <person name="Yu H."/>
            <person name="Morgan-Lang C."/>
            <person name="Hatzenpichler R."/>
            <person name="Goudeau D."/>
            <person name="Malmstrom R."/>
            <person name="Woyke T."/>
            <person name="Hallam S."/>
            <person name="Tyson G.W."/>
            <person name="Wegener G."/>
            <person name="Boetius A."/>
            <person name="Orphan V.J."/>
        </authorList>
    </citation>
    <scope>NUCLEOTIDE SEQUENCE</scope>
    <source>
        <strain evidence="1">CONS3730D10UFb2</strain>
    </source>
</reference>
<sequence>ITQMGYEQFIIGIICFIIFGISFRKGFLLLQLMMWQGLINVFLKEFFGMPRPVHVDSNVQYFDKGEPNTSPFISGGAKGFFEPLNQQVVEAIRLQIQNGMDSYGFPSGHVQNMVSLWGGIAILFKKHILYWIVPVMVVLMALSRMYLGRHFIADVIGSAVIGGIILLGFNFLLVKYSLMESFFNRNNFVIAARIQNIIFLFFLLLLPLILAITRMGEANIIGYLLGTNIAFLLLLFKAIPDDSGNLSKRAARVIIGFTFYLLVMIVVDSGFDRAGFYFCGTEMEYIAKFFESFIIALFGFWGSVTFLIKLGLFSRENEPQMN</sequence>
<proteinExistence type="predicted"/>
<evidence type="ECO:0000313" key="1">
    <source>
        <dbReference type="EMBL" id="TKY92109.1"/>
    </source>
</evidence>
<gene>
    <name evidence="1" type="ORF">C5S46_02320</name>
</gene>
<name>A0AC61SCK5_9EURY</name>
<comment type="caution">
    <text evidence="1">The sequence shown here is derived from an EMBL/GenBank/DDBJ whole genome shotgun (WGS) entry which is preliminary data.</text>
</comment>
<evidence type="ECO:0000313" key="2">
    <source>
        <dbReference type="Proteomes" id="UP000315423"/>
    </source>
</evidence>
<feature type="non-terminal residue" evidence="1">
    <location>
        <position position="1"/>
    </location>
</feature>
<protein>
    <submittedName>
        <fullName evidence="1">Phosphatase PAP2 family protein</fullName>
    </submittedName>
</protein>
<accession>A0AC61SCK5</accession>
<dbReference type="EMBL" id="QYBA01000075">
    <property type="protein sequence ID" value="TKY92109.1"/>
    <property type="molecule type" value="Genomic_DNA"/>
</dbReference>
<organism evidence="1 2">
    <name type="scientific">Candidatus Methanomarinus sp</name>
    <dbReference type="NCBI Taxonomy" id="3386244"/>
    <lineage>
        <taxon>Archaea</taxon>
        <taxon>Methanobacteriati</taxon>
        <taxon>Methanobacteriota</taxon>
        <taxon>Stenosarchaea group</taxon>
        <taxon>Methanomicrobia</taxon>
        <taxon>Methanosarcinales</taxon>
        <taxon>ANME-2 cluster</taxon>
        <taxon>Candidatus Methanocomedenaceae</taxon>
        <taxon>Candidatus Methanomarinus</taxon>
    </lineage>
</organism>
<dbReference type="Proteomes" id="UP000315423">
    <property type="component" value="Unassembled WGS sequence"/>
</dbReference>